<keyword evidence="1" id="KW-0732">Signal</keyword>
<reference evidence="2 3" key="1">
    <citation type="submission" date="2020-05" db="EMBL/GenBank/DDBJ databases">
        <title>Draft Genome Sequence of Ochrobactrum soli Isolated from Stable Fly Gut.</title>
        <authorList>
            <person name="Pileggi M.T."/>
            <person name="Vazhakkala L.J."/>
            <person name="Wong C.N."/>
        </authorList>
    </citation>
    <scope>NUCLEOTIDE SEQUENCE [LARGE SCALE GENOMIC DNA]</scope>
    <source>
        <strain evidence="2 3">MTP-C0764</strain>
    </source>
</reference>
<organism evidence="2 3">
    <name type="scientific">Ochrobactrum soli</name>
    <dbReference type="NCBI Taxonomy" id="2448455"/>
    <lineage>
        <taxon>Bacteria</taxon>
        <taxon>Pseudomonadati</taxon>
        <taxon>Pseudomonadota</taxon>
        <taxon>Alphaproteobacteria</taxon>
        <taxon>Hyphomicrobiales</taxon>
        <taxon>Brucellaceae</taxon>
        <taxon>Brucella/Ochrobactrum group</taxon>
        <taxon>Ochrobactrum</taxon>
    </lineage>
</organism>
<sequence length="154" mass="17233">MRLIIGLLLVFGITTLANAENAEEGGIKAKLGEKLQEMQGAFVDACADKQECLDRVFMLMGVIWENRDRRDVHKQLAFCTATVAYKKGYVLNPKKMWTEMNADLAKTTAVEVCECVSDTWKNPSDVCHTFSQKLKPDMDLLEVSDDGESEQPTP</sequence>
<name>A0A849KST7_9HYPH</name>
<keyword evidence="3" id="KW-1185">Reference proteome</keyword>
<evidence type="ECO:0000256" key="1">
    <source>
        <dbReference type="SAM" id="SignalP"/>
    </source>
</evidence>
<dbReference type="Proteomes" id="UP000574931">
    <property type="component" value="Unassembled WGS sequence"/>
</dbReference>
<evidence type="ECO:0000313" key="2">
    <source>
        <dbReference type="EMBL" id="NNU61729.1"/>
    </source>
</evidence>
<protein>
    <submittedName>
        <fullName evidence="2">Uncharacterized protein</fullName>
    </submittedName>
</protein>
<gene>
    <name evidence="2" type="ORF">HKX02_15955</name>
</gene>
<evidence type="ECO:0000313" key="3">
    <source>
        <dbReference type="Proteomes" id="UP000574931"/>
    </source>
</evidence>
<feature type="signal peptide" evidence="1">
    <location>
        <begin position="1"/>
        <end position="19"/>
    </location>
</feature>
<accession>A0A849KST7</accession>
<dbReference type="AlphaFoldDB" id="A0A849KST7"/>
<dbReference type="EMBL" id="JABFCY010000010">
    <property type="protein sequence ID" value="NNU61729.1"/>
    <property type="molecule type" value="Genomic_DNA"/>
</dbReference>
<feature type="chain" id="PRO_5033029895" evidence="1">
    <location>
        <begin position="20"/>
        <end position="154"/>
    </location>
</feature>
<proteinExistence type="predicted"/>
<dbReference type="RefSeq" id="WP_171318500.1">
    <property type="nucleotide sequence ID" value="NZ_JABFCY010000010.1"/>
</dbReference>
<comment type="caution">
    <text evidence="2">The sequence shown here is derived from an EMBL/GenBank/DDBJ whole genome shotgun (WGS) entry which is preliminary data.</text>
</comment>